<organism evidence="3 4">
    <name type="scientific">Streptomyces seoulensis</name>
    <dbReference type="NCBI Taxonomy" id="73044"/>
    <lineage>
        <taxon>Bacteria</taxon>
        <taxon>Bacillati</taxon>
        <taxon>Actinomycetota</taxon>
        <taxon>Actinomycetes</taxon>
        <taxon>Kitasatosporales</taxon>
        <taxon>Streptomycetaceae</taxon>
        <taxon>Streptomyces</taxon>
    </lineage>
</organism>
<dbReference type="RefSeq" id="WP_031181011.1">
    <property type="nucleotide sequence ID" value="NZ_CP032229.1"/>
</dbReference>
<evidence type="ECO:0000256" key="1">
    <source>
        <dbReference type="SAM" id="Phobius"/>
    </source>
</evidence>
<dbReference type="Proteomes" id="UP000292547">
    <property type="component" value="Chromosome"/>
</dbReference>
<proteinExistence type="predicted"/>
<reference evidence="3 4" key="1">
    <citation type="submission" date="2018-08" db="EMBL/GenBank/DDBJ databases">
        <title>The complete genome sequence of Streptomyces seoulensis, a pioneer strain for nickel superoxide dismutase discovery.</title>
        <authorList>
            <person name="Shin J."/>
            <person name="Lee J.-S."/>
            <person name="Lee E.-J."/>
            <person name="Youn H.-D."/>
        </authorList>
    </citation>
    <scope>NUCLEOTIDE SEQUENCE [LARGE SCALE GENOMIC DNA]</scope>
    <source>
        <strain evidence="3 4">KCTC 9819</strain>
    </source>
</reference>
<feature type="transmembrane region" description="Helical" evidence="1">
    <location>
        <begin position="63"/>
        <end position="85"/>
    </location>
</feature>
<dbReference type="EMBL" id="CP032229">
    <property type="protein sequence ID" value="QBJ92148.1"/>
    <property type="molecule type" value="Genomic_DNA"/>
</dbReference>
<feature type="signal peptide" evidence="2">
    <location>
        <begin position="1"/>
        <end position="19"/>
    </location>
</feature>
<gene>
    <name evidence="3" type="ORF">D0Z67_18870</name>
</gene>
<sequence length="98" mass="10241">MTKHLISLYAAMLLTLSLAASLPFDAVAYPATALWTLTAMPSSIATTIAWMSTPPSTPSPTTATLPALTFHLTASALNVGALLLLRKACGRCRVLARA</sequence>
<accession>A0A4P6U292</accession>
<name>A0A4P6U292_STRSO</name>
<keyword evidence="2" id="KW-0732">Signal</keyword>
<dbReference type="KEGG" id="sseo:D0Z67_18870"/>
<dbReference type="STRING" id="73044.GCA_000725795_02764"/>
<protein>
    <submittedName>
        <fullName evidence="3">Uncharacterized protein</fullName>
    </submittedName>
</protein>
<evidence type="ECO:0000313" key="4">
    <source>
        <dbReference type="Proteomes" id="UP000292547"/>
    </source>
</evidence>
<feature type="chain" id="PRO_5039531012" evidence="2">
    <location>
        <begin position="20"/>
        <end position="98"/>
    </location>
</feature>
<keyword evidence="4" id="KW-1185">Reference proteome</keyword>
<dbReference type="AlphaFoldDB" id="A0A4P6U292"/>
<evidence type="ECO:0000256" key="2">
    <source>
        <dbReference type="SAM" id="SignalP"/>
    </source>
</evidence>
<keyword evidence="1" id="KW-0812">Transmembrane</keyword>
<keyword evidence="1" id="KW-0472">Membrane</keyword>
<evidence type="ECO:0000313" key="3">
    <source>
        <dbReference type="EMBL" id="QBJ92148.1"/>
    </source>
</evidence>
<keyword evidence="1" id="KW-1133">Transmembrane helix</keyword>
<dbReference type="GeneID" id="300100973"/>